<feature type="domain" description="Peptidoglycan recognition protein family" evidence="4">
    <location>
        <begin position="183"/>
        <end position="331"/>
    </location>
</feature>
<dbReference type="Gene3D" id="3.40.80.10">
    <property type="entry name" value="Peptidoglycan recognition protein-like"/>
    <property type="match status" value="1"/>
</dbReference>
<evidence type="ECO:0000259" key="3">
    <source>
        <dbReference type="SMART" id="SM00644"/>
    </source>
</evidence>
<organism evidence="5 6">
    <name type="scientific">Desertihabitans brevis</name>
    <dbReference type="NCBI Taxonomy" id="2268447"/>
    <lineage>
        <taxon>Bacteria</taxon>
        <taxon>Bacillati</taxon>
        <taxon>Actinomycetota</taxon>
        <taxon>Actinomycetes</taxon>
        <taxon>Propionibacteriales</taxon>
        <taxon>Propionibacteriaceae</taxon>
        <taxon>Desertihabitans</taxon>
    </lineage>
</organism>
<dbReference type="RefSeq" id="WP_114125710.1">
    <property type="nucleotide sequence ID" value="NZ_QOUI01000003.1"/>
</dbReference>
<dbReference type="InterPro" id="IPR036505">
    <property type="entry name" value="Amidase/PGRP_sf"/>
</dbReference>
<evidence type="ECO:0008006" key="7">
    <source>
        <dbReference type="Google" id="ProtNLM"/>
    </source>
</evidence>
<dbReference type="PANTHER" id="PTHR11022:SF41">
    <property type="entry name" value="PEPTIDOGLYCAN-RECOGNITION PROTEIN LC-RELATED"/>
    <property type="match status" value="1"/>
</dbReference>
<evidence type="ECO:0000313" key="5">
    <source>
        <dbReference type="EMBL" id="RCK70167.1"/>
    </source>
</evidence>
<dbReference type="GO" id="GO:0009253">
    <property type="term" value="P:peptidoglycan catabolic process"/>
    <property type="evidence" value="ECO:0007669"/>
    <property type="project" value="InterPro"/>
</dbReference>
<proteinExistence type="inferred from homology"/>
<keyword evidence="6" id="KW-1185">Reference proteome</keyword>
<dbReference type="GO" id="GO:0008270">
    <property type="term" value="F:zinc ion binding"/>
    <property type="evidence" value="ECO:0007669"/>
    <property type="project" value="InterPro"/>
</dbReference>
<name>A0A367YWQ5_9ACTN</name>
<dbReference type="CDD" id="cd06583">
    <property type="entry name" value="PGRP"/>
    <property type="match status" value="1"/>
</dbReference>
<evidence type="ECO:0000313" key="6">
    <source>
        <dbReference type="Proteomes" id="UP000252770"/>
    </source>
</evidence>
<accession>A0A367YWQ5</accession>
<keyword evidence="2" id="KW-1133">Transmembrane helix</keyword>
<evidence type="ECO:0000259" key="4">
    <source>
        <dbReference type="SMART" id="SM00701"/>
    </source>
</evidence>
<feature type="domain" description="N-acetylmuramoyl-L-alanine amidase" evidence="3">
    <location>
        <begin position="197"/>
        <end position="347"/>
    </location>
</feature>
<keyword evidence="2" id="KW-0812">Transmembrane</keyword>
<evidence type="ECO:0000256" key="2">
    <source>
        <dbReference type="SAM" id="Phobius"/>
    </source>
</evidence>
<comment type="caution">
    <text evidence="5">The sequence shown here is derived from an EMBL/GenBank/DDBJ whole genome shotgun (WGS) entry which is preliminary data.</text>
</comment>
<dbReference type="EMBL" id="QOUI01000003">
    <property type="protein sequence ID" value="RCK70167.1"/>
    <property type="molecule type" value="Genomic_DNA"/>
</dbReference>
<dbReference type="PROSITE" id="PS51318">
    <property type="entry name" value="TAT"/>
    <property type="match status" value="1"/>
</dbReference>
<dbReference type="GO" id="GO:0008745">
    <property type="term" value="F:N-acetylmuramoyl-L-alanine amidase activity"/>
    <property type="evidence" value="ECO:0007669"/>
    <property type="project" value="InterPro"/>
</dbReference>
<reference evidence="5 6" key="1">
    <citation type="submission" date="2018-07" db="EMBL/GenBank/DDBJ databases">
        <title>Desertimonas flava gen. nov. sp. nov.</title>
        <authorList>
            <person name="Liu S."/>
        </authorList>
    </citation>
    <scope>NUCLEOTIDE SEQUENCE [LARGE SCALE GENOMIC DNA]</scope>
    <source>
        <strain evidence="5 6">16Sb5-5</strain>
    </source>
</reference>
<dbReference type="InterPro" id="IPR015510">
    <property type="entry name" value="PGRP"/>
</dbReference>
<dbReference type="InterPro" id="IPR002502">
    <property type="entry name" value="Amidase_domain"/>
</dbReference>
<dbReference type="InterPro" id="IPR006619">
    <property type="entry name" value="PGRP_domain_met/bac"/>
</dbReference>
<dbReference type="InterPro" id="IPR006311">
    <property type="entry name" value="TAT_signal"/>
</dbReference>
<dbReference type="SMART" id="SM00644">
    <property type="entry name" value="Ami_2"/>
    <property type="match status" value="1"/>
</dbReference>
<keyword evidence="2" id="KW-0472">Membrane</keyword>
<dbReference type="SUPFAM" id="SSF55846">
    <property type="entry name" value="N-acetylmuramoyl-L-alanine amidase-like"/>
    <property type="match status" value="1"/>
</dbReference>
<protein>
    <recommendedName>
        <fullName evidence="7">N-acetylmuramoyl-L-alanine amidase</fullName>
    </recommendedName>
</protein>
<dbReference type="PANTHER" id="PTHR11022">
    <property type="entry name" value="PEPTIDOGLYCAN RECOGNITION PROTEIN"/>
    <property type="match status" value="1"/>
</dbReference>
<sequence length="366" mass="38598">MSGSAALSRRSLLRLGGVVGLTGTVGAGLVAPFPAVAEPSRTRIDYLDLDPVTSTTRTSREARPVAEFAARTTSAFSTLAVTWTVTDAPAPDVRYRVRRDGRWSDWGPLGDGPVGRVEGTVGPRDGTDPIFVGDCDGVAVRVLDAPAGDVADPQVVLIDPERLASDREVPGDRLGTTAAPARPELTWRGGWGADPNLGSTCRGPNPTLHAAIIHHTAGTNSYTQADSAQIIRGIHAYHTNTLGWCDIGYNFLIDKWGRIFEGRDGSVESNAHGAHAGSWNTDTVGISFMGNYETAAATTAMLESAARLAAWELAPYGRDPESRVTLAGKTIYRIAGHGDVMATACPGRNVIAKMASLRSRTAALIG</sequence>
<dbReference type="AlphaFoldDB" id="A0A367YWQ5"/>
<feature type="transmembrane region" description="Helical" evidence="2">
    <location>
        <begin position="12"/>
        <end position="33"/>
    </location>
</feature>
<dbReference type="SMART" id="SM00701">
    <property type="entry name" value="PGRP"/>
    <property type="match status" value="1"/>
</dbReference>
<comment type="similarity">
    <text evidence="1">Belongs to the N-acetylmuramoyl-L-alanine amidase 2 family.</text>
</comment>
<gene>
    <name evidence="5" type="ORF">DT076_05685</name>
</gene>
<evidence type="ECO:0000256" key="1">
    <source>
        <dbReference type="ARBA" id="ARBA00007553"/>
    </source>
</evidence>
<dbReference type="Proteomes" id="UP000252770">
    <property type="component" value="Unassembled WGS sequence"/>
</dbReference>
<dbReference type="Pfam" id="PF01510">
    <property type="entry name" value="Amidase_2"/>
    <property type="match status" value="1"/>
</dbReference>